<dbReference type="GO" id="GO:0009986">
    <property type="term" value="C:cell surface"/>
    <property type="evidence" value="ECO:0007669"/>
    <property type="project" value="TreeGrafter"/>
</dbReference>
<evidence type="ECO:0000256" key="1">
    <source>
        <dbReference type="ARBA" id="ARBA00022729"/>
    </source>
</evidence>
<keyword evidence="2" id="KW-1015">Disulfide bond</keyword>
<dbReference type="InterPro" id="IPR036179">
    <property type="entry name" value="Ig-like_dom_sf"/>
</dbReference>
<dbReference type="InterPro" id="IPR052314">
    <property type="entry name" value="Immune_rcpt_domain"/>
</dbReference>
<dbReference type="PANTHER" id="PTHR16423:SF6">
    <property type="entry name" value="TRIGGERING RECEPTOR EXPRESSED ON MYELOID CELLS 2-RELATED"/>
    <property type="match status" value="1"/>
</dbReference>
<dbReference type="Ensembl" id="ENSPCET00000013822.1">
    <property type="protein sequence ID" value="ENSPCEP00000013335.1"/>
    <property type="gene ID" value="ENSPCEG00000010581.1"/>
</dbReference>
<dbReference type="AlphaFoldDB" id="A0A8C8S065"/>
<name>A0A8C8S065_9SAUR</name>
<keyword evidence="1" id="KW-0732">Signal</keyword>
<evidence type="ECO:0000256" key="3">
    <source>
        <dbReference type="ARBA" id="ARBA00023319"/>
    </source>
</evidence>
<feature type="domain" description="Immunoglobulin V-set" evidence="5">
    <location>
        <begin position="19"/>
        <end position="121"/>
    </location>
</feature>
<dbReference type="Gene3D" id="2.60.40.10">
    <property type="entry name" value="Immunoglobulins"/>
    <property type="match status" value="1"/>
</dbReference>
<evidence type="ECO:0000313" key="6">
    <source>
        <dbReference type="Ensembl" id="ENSPCEP00000013335.1"/>
    </source>
</evidence>
<feature type="transmembrane region" description="Helical" evidence="4">
    <location>
        <begin position="148"/>
        <end position="169"/>
    </location>
</feature>
<reference evidence="6" key="2">
    <citation type="submission" date="2025-09" db="UniProtKB">
        <authorList>
            <consortium name="Ensembl"/>
        </authorList>
    </citation>
    <scope>IDENTIFICATION</scope>
</reference>
<evidence type="ECO:0000313" key="7">
    <source>
        <dbReference type="Proteomes" id="UP000694393"/>
    </source>
</evidence>
<proteinExistence type="predicted"/>
<dbReference type="Proteomes" id="UP000694393">
    <property type="component" value="Unplaced"/>
</dbReference>
<keyword evidence="4" id="KW-1133">Transmembrane helix</keyword>
<accession>A0A8C8S065</accession>
<dbReference type="GO" id="GO:0038023">
    <property type="term" value="F:signaling receptor activity"/>
    <property type="evidence" value="ECO:0007669"/>
    <property type="project" value="TreeGrafter"/>
</dbReference>
<evidence type="ECO:0000256" key="4">
    <source>
        <dbReference type="SAM" id="Phobius"/>
    </source>
</evidence>
<organism evidence="6 7">
    <name type="scientific">Pelusios castaneus</name>
    <name type="common">West African mud turtle</name>
    <dbReference type="NCBI Taxonomy" id="367368"/>
    <lineage>
        <taxon>Eukaryota</taxon>
        <taxon>Metazoa</taxon>
        <taxon>Chordata</taxon>
        <taxon>Craniata</taxon>
        <taxon>Vertebrata</taxon>
        <taxon>Euteleostomi</taxon>
        <taxon>Archelosauria</taxon>
        <taxon>Testudinata</taxon>
        <taxon>Testudines</taxon>
        <taxon>Pleurodira</taxon>
        <taxon>Pelomedusidae</taxon>
        <taxon>Pelusios</taxon>
    </lineage>
</organism>
<reference evidence="6" key="1">
    <citation type="submission" date="2025-08" db="UniProtKB">
        <authorList>
            <consortium name="Ensembl"/>
        </authorList>
    </citation>
    <scope>IDENTIFICATION</scope>
</reference>
<dbReference type="CDD" id="cd05716">
    <property type="entry name" value="IgV_pIgR_like"/>
    <property type="match status" value="1"/>
</dbReference>
<keyword evidence="3" id="KW-0393">Immunoglobulin domain</keyword>
<evidence type="ECO:0000256" key="2">
    <source>
        <dbReference type="ARBA" id="ARBA00023157"/>
    </source>
</evidence>
<dbReference type="InterPro" id="IPR013783">
    <property type="entry name" value="Ig-like_fold"/>
</dbReference>
<dbReference type="SUPFAM" id="SSF48726">
    <property type="entry name" value="Immunoglobulin"/>
    <property type="match status" value="1"/>
</dbReference>
<dbReference type="InterPro" id="IPR013106">
    <property type="entry name" value="Ig_V-set"/>
</dbReference>
<dbReference type="PANTHER" id="PTHR16423">
    <property type="entry name" value="TREM-LIKE TRANSCRIPT PROTEIN"/>
    <property type="match status" value="1"/>
</dbReference>
<sequence length="217" mass="24420">MGKSMVKSSCFAEEDLEMVRIVQGGTFSTECSYTTHKYSQREKFWCKQLSDLECHIILSSPATGMNYINTNPNTRISLKDSGTGWISVSMTKLRLEDSGIYWCGSHLQGSTILLKMITLNVLGETQTPSRVHEFCTFIWHSEANFNGLYMMAGLLGIKFLTALLIFIFASNERSKATGQEIPSWNKHQFLPLTGNFSKCIHDGMDPAWQNSVFVASF</sequence>
<keyword evidence="7" id="KW-1185">Reference proteome</keyword>
<evidence type="ECO:0000259" key="5">
    <source>
        <dbReference type="Pfam" id="PF07686"/>
    </source>
</evidence>
<dbReference type="Pfam" id="PF07686">
    <property type="entry name" value="V-set"/>
    <property type="match status" value="1"/>
</dbReference>
<protein>
    <recommendedName>
        <fullName evidence="5">Immunoglobulin V-set domain-containing protein</fullName>
    </recommendedName>
</protein>
<keyword evidence="4" id="KW-0472">Membrane</keyword>
<keyword evidence="4" id="KW-0812">Transmembrane</keyword>